<gene>
    <name evidence="1" type="ORF">GCM10007422_17340</name>
    <name evidence="2" type="ORF">GGQ60_000574</name>
</gene>
<evidence type="ECO:0000313" key="2">
    <source>
        <dbReference type="EMBL" id="MBB4106614.1"/>
    </source>
</evidence>
<dbReference type="RefSeq" id="WP_183759864.1">
    <property type="nucleotide sequence ID" value="NZ_BMHZ01000002.1"/>
</dbReference>
<dbReference type="Proteomes" id="UP000532273">
    <property type="component" value="Unassembled WGS sequence"/>
</dbReference>
<protein>
    <submittedName>
        <fullName evidence="2">Uncharacterized protein</fullName>
    </submittedName>
</protein>
<reference evidence="4" key="2">
    <citation type="journal article" date="2019" name="Int. J. Syst. Evol. Microbiol.">
        <title>The Global Catalogue of Microorganisms (GCM) 10K type strain sequencing project: providing services to taxonomists for standard genome sequencing and annotation.</title>
        <authorList>
            <consortium name="The Broad Institute Genomics Platform"/>
            <consortium name="The Broad Institute Genome Sequencing Center for Infectious Disease"/>
            <person name="Wu L."/>
            <person name="Ma J."/>
        </authorList>
    </citation>
    <scope>NUCLEOTIDE SEQUENCE [LARGE SCALE GENOMIC DNA]</scope>
    <source>
        <strain evidence="4">CGMCC 1.15287</strain>
    </source>
</reference>
<reference evidence="2 3" key="3">
    <citation type="submission" date="2020-08" db="EMBL/GenBank/DDBJ databases">
        <title>Genomic Encyclopedia of Type Strains, Phase IV (KMG-IV): sequencing the most valuable type-strain genomes for metagenomic binning, comparative biology and taxonomic classification.</title>
        <authorList>
            <person name="Goeker M."/>
        </authorList>
    </citation>
    <scope>NUCLEOTIDE SEQUENCE [LARGE SCALE GENOMIC DNA]</scope>
    <source>
        <strain evidence="2 3">DSM 100774</strain>
    </source>
</reference>
<keyword evidence="4" id="KW-1185">Reference proteome</keyword>
<dbReference type="GO" id="GO:0016788">
    <property type="term" value="F:hydrolase activity, acting on ester bonds"/>
    <property type="evidence" value="ECO:0007669"/>
    <property type="project" value="UniProtKB-ARBA"/>
</dbReference>
<dbReference type="SUPFAM" id="SSF52266">
    <property type="entry name" value="SGNH hydrolase"/>
    <property type="match status" value="1"/>
</dbReference>
<accession>A0A7W6P575</accession>
<evidence type="ECO:0000313" key="1">
    <source>
        <dbReference type="EMBL" id="GGH02725.1"/>
    </source>
</evidence>
<dbReference type="InterPro" id="IPR036514">
    <property type="entry name" value="SGNH_hydro_sf"/>
</dbReference>
<dbReference type="EMBL" id="BMHZ01000002">
    <property type="protein sequence ID" value="GGH02725.1"/>
    <property type="molecule type" value="Genomic_DNA"/>
</dbReference>
<proteinExistence type="predicted"/>
<evidence type="ECO:0000313" key="3">
    <source>
        <dbReference type="Proteomes" id="UP000532273"/>
    </source>
</evidence>
<dbReference type="AlphaFoldDB" id="A0A7W6P575"/>
<reference evidence="1" key="4">
    <citation type="submission" date="2024-05" db="EMBL/GenBank/DDBJ databases">
        <authorList>
            <person name="Sun Q."/>
            <person name="Zhou Y."/>
        </authorList>
    </citation>
    <scope>NUCLEOTIDE SEQUENCE</scope>
    <source>
        <strain evidence="1">CGMCC 1.15287</strain>
    </source>
</reference>
<evidence type="ECO:0000313" key="4">
    <source>
        <dbReference type="Proteomes" id="UP000642938"/>
    </source>
</evidence>
<organism evidence="2 3">
    <name type="scientific">Pedobacter zeae</name>
    <dbReference type="NCBI Taxonomy" id="1737356"/>
    <lineage>
        <taxon>Bacteria</taxon>
        <taxon>Pseudomonadati</taxon>
        <taxon>Bacteroidota</taxon>
        <taxon>Sphingobacteriia</taxon>
        <taxon>Sphingobacteriales</taxon>
        <taxon>Sphingobacteriaceae</taxon>
        <taxon>Pedobacter</taxon>
    </lineage>
</organism>
<comment type="caution">
    <text evidence="2">The sequence shown here is derived from an EMBL/GenBank/DDBJ whole genome shotgun (WGS) entry which is preliminary data.</text>
</comment>
<dbReference type="Gene3D" id="3.40.50.1110">
    <property type="entry name" value="SGNH hydrolase"/>
    <property type="match status" value="1"/>
</dbReference>
<dbReference type="Proteomes" id="UP000642938">
    <property type="component" value="Unassembled WGS sequence"/>
</dbReference>
<sequence>MEQPQRFWQGMTKAATVEVLDKIMIGKNSDGSTKYGDVNQLLGLLSVIGGASFKGNVKPADEPVISEGNAFYIAEKGVYPNFGGVEVTGAAGIIGQAGDEFVVSNFDVDLVDYAKQNDVSKNLGDFQVEGITYQHSRGEAETYGNETWWPENDKNGVGSYLQMAEDTIFNRVEFSASQTDITQSVKVRVYRSTVRTAELNLMTLLEEVFFAPGEFNRLIDLMAVVNLQSAYQVKTGDWLYIMAVSEKMSWRFFNVDSSIAPYRDNFLYTVNNNANSFNDGGWGFGNGASFRQTAMRLTFINADLKSRFGNLDEEISQIKQLDTILPAKIYAMRGLPSILYYNSFMLGLEQEDKPAIKVVGDWNNRGVSYSDCFTFTPGAGDSTGQYLSLFFYNQHKKLIGTKSSAITVVGNEGLNTDKKVVFAGNSLTAGGVRAWTVRDQINTLAGVGKVVLYGSRFELVNNDGWSGKDINWFVHSPDSPFTNSEGVLDIPAYLATIGVDTLDLLDFMEMTNTVGPNPSEQVADDYDYPAAMADLKALCTAFLNAGTQRIILHLEPSGSSKSNAETPVWRKQNFLFNCQRFKAALLKNFDSGVFDPRVRVGFATAYISRYYGYGSYFSAPNLRFEQDVKDYCTDAIHPTVAGYQSIGDGIAPQVLSVLKELE</sequence>
<reference evidence="1" key="1">
    <citation type="journal article" date="2014" name="Int. J. Syst. Evol. Microbiol.">
        <title>Complete genome of a new Firmicutes species belonging to the dominant human colonic microbiota ('Ruminococcus bicirculans') reveals two chromosomes and a selective capacity to utilize plant glucans.</title>
        <authorList>
            <consortium name="NISC Comparative Sequencing Program"/>
            <person name="Wegmann U."/>
            <person name="Louis P."/>
            <person name="Goesmann A."/>
            <person name="Henrissat B."/>
            <person name="Duncan S.H."/>
            <person name="Flint H.J."/>
        </authorList>
    </citation>
    <scope>NUCLEOTIDE SEQUENCE</scope>
    <source>
        <strain evidence="1">CGMCC 1.15287</strain>
    </source>
</reference>
<name>A0A7W6P575_9SPHI</name>
<dbReference type="EMBL" id="JACIEF010000001">
    <property type="protein sequence ID" value="MBB4106614.1"/>
    <property type="molecule type" value="Genomic_DNA"/>
</dbReference>